<sequence>MDLSVIEKHAFIEHFLIHYRVKQKEVLWLLNYLLKHHQILSHVHFVFEVNVCERGLFIAAECSDRPAFVFYKDKLVSTDVEKAFHDMRMNKHEPLYIELDFLNRKRDIHYMKVLEENPYLPWDFYLSDDDKQSIDNWLETSLYESQKRAIQTQIDAALDRNDEAAFLLYSAQLKSLQVDKDQVHGLRN</sequence>
<evidence type="ECO:0000313" key="3">
    <source>
        <dbReference type="Proteomes" id="UP000247922"/>
    </source>
</evidence>
<dbReference type="Pfam" id="PF08858">
    <property type="entry name" value="IDEAL"/>
    <property type="match status" value="1"/>
</dbReference>
<keyword evidence="3" id="KW-1185">Reference proteome</keyword>
<proteinExistence type="predicted"/>
<reference evidence="2 3" key="1">
    <citation type="submission" date="2018-05" db="EMBL/GenBank/DDBJ databases">
        <title>Genomic Encyclopedia of Type Strains, Phase IV (KMG-IV): sequencing the most valuable type-strain genomes for metagenomic binning, comparative biology and taxonomic classification.</title>
        <authorList>
            <person name="Goeker M."/>
        </authorList>
    </citation>
    <scope>NUCLEOTIDE SEQUENCE [LARGE SCALE GENOMIC DNA]</scope>
    <source>
        <strain evidence="2 3">DSM 22440</strain>
    </source>
</reference>
<dbReference type="InterPro" id="IPR014957">
    <property type="entry name" value="IDEAL_dom"/>
</dbReference>
<dbReference type="NCBIfam" id="NF002965">
    <property type="entry name" value="PRK03636.1"/>
    <property type="match status" value="1"/>
</dbReference>
<dbReference type="SMART" id="SM00914">
    <property type="entry name" value="IDEAL"/>
    <property type="match status" value="1"/>
</dbReference>
<dbReference type="OrthoDB" id="2155814at2"/>
<dbReference type="PIRSF" id="PIRSF007165">
    <property type="entry name" value="UCP007165"/>
    <property type="match status" value="1"/>
</dbReference>
<feature type="domain" description="IDEAL" evidence="1">
    <location>
        <begin position="137"/>
        <end position="173"/>
    </location>
</feature>
<dbReference type="InterPro" id="IPR014963">
    <property type="entry name" value="UPF0302_N"/>
</dbReference>
<dbReference type="Pfam" id="PF08864">
    <property type="entry name" value="UPF0302"/>
    <property type="match status" value="1"/>
</dbReference>
<evidence type="ECO:0000313" key="2">
    <source>
        <dbReference type="EMBL" id="PXW91733.1"/>
    </source>
</evidence>
<dbReference type="InterPro" id="IPR027393">
    <property type="entry name" value="Virus_scaffolding_prot_C"/>
</dbReference>
<dbReference type="EMBL" id="QJJR01000004">
    <property type="protein sequence ID" value="PXW91733.1"/>
    <property type="molecule type" value="Genomic_DNA"/>
</dbReference>
<dbReference type="RefSeq" id="WP_110251031.1">
    <property type="nucleotide sequence ID" value="NZ_QJJR01000004.1"/>
</dbReference>
<name>A0A2V3WB97_9BACI</name>
<organism evidence="2 3">
    <name type="scientific">Streptohalobacillus salinus</name>
    <dbReference type="NCBI Taxonomy" id="621096"/>
    <lineage>
        <taxon>Bacteria</taxon>
        <taxon>Bacillati</taxon>
        <taxon>Bacillota</taxon>
        <taxon>Bacilli</taxon>
        <taxon>Bacillales</taxon>
        <taxon>Bacillaceae</taxon>
        <taxon>Streptohalobacillus</taxon>
    </lineage>
</organism>
<dbReference type="Gene3D" id="4.10.810.10">
    <property type="entry name" value="Virus Scaffolding Protein, Chain A"/>
    <property type="match status" value="1"/>
</dbReference>
<accession>A0A2V3WB97</accession>
<dbReference type="InterPro" id="IPR038091">
    <property type="entry name" value="UPF0302_N_sf"/>
</dbReference>
<protein>
    <submittedName>
        <fullName evidence="2">Uncharacterized protein YpiB (UPF0302 family)</fullName>
    </submittedName>
</protein>
<evidence type="ECO:0000259" key="1">
    <source>
        <dbReference type="SMART" id="SM00914"/>
    </source>
</evidence>
<dbReference type="Proteomes" id="UP000247922">
    <property type="component" value="Unassembled WGS sequence"/>
</dbReference>
<comment type="caution">
    <text evidence="2">The sequence shown here is derived from an EMBL/GenBank/DDBJ whole genome shotgun (WGS) entry which is preliminary data.</text>
</comment>
<dbReference type="InterPro" id="IPR011188">
    <property type="entry name" value="UPF0302"/>
</dbReference>
<gene>
    <name evidence="2" type="ORF">DES38_104166</name>
</gene>
<dbReference type="Gene3D" id="3.40.1530.30">
    <property type="entry name" value="Uncharacterised family UPF0302, N-terminal domain"/>
    <property type="match status" value="1"/>
</dbReference>
<dbReference type="AlphaFoldDB" id="A0A2V3WB97"/>